<dbReference type="EnsemblMetazoa" id="HelroT192214">
    <property type="protein sequence ID" value="HelroP192214"/>
    <property type="gene ID" value="HelroG192214"/>
</dbReference>
<evidence type="ECO:0000313" key="6">
    <source>
        <dbReference type="EMBL" id="ESO01628.1"/>
    </source>
</evidence>
<name>T1FTP8_HELRO</name>
<dbReference type="GO" id="GO:0005869">
    <property type="term" value="C:dynactin complex"/>
    <property type="evidence" value="ECO:0000318"/>
    <property type="project" value="GO_Central"/>
</dbReference>
<evidence type="ECO:0008006" key="9">
    <source>
        <dbReference type="Google" id="ProtNLM"/>
    </source>
</evidence>
<evidence type="ECO:0000313" key="8">
    <source>
        <dbReference type="Proteomes" id="UP000015101"/>
    </source>
</evidence>
<evidence type="ECO:0000256" key="4">
    <source>
        <dbReference type="ARBA" id="ARBA00023017"/>
    </source>
</evidence>
<feature type="region of interest" description="Disordered" evidence="5">
    <location>
        <begin position="1"/>
        <end position="47"/>
    </location>
</feature>
<evidence type="ECO:0000256" key="5">
    <source>
        <dbReference type="SAM" id="MobiDB-lite"/>
    </source>
</evidence>
<dbReference type="EMBL" id="AMQM01004974">
    <property type="status" value="NOT_ANNOTATED_CDS"/>
    <property type="molecule type" value="Genomic_DNA"/>
</dbReference>
<dbReference type="OrthoDB" id="4977at2759"/>
<dbReference type="Pfam" id="PF04912">
    <property type="entry name" value="Dynamitin"/>
    <property type="match status" value="1"/>
</dbReference>
<feature type="compositionally biased region" description="Low complexity" evidence="5">
    <location>
        <begin position="143"/>
        <end position="156"/>
    </location>
</feature>
<dbReference type="GeneID" id="20212195"/>
<keyword evidence="8" id="KW-1185">Reference proteome</keyword>
<gene>
    <name evidence="7" type="primary">20212195</name>
    <name evidence="6" type="ORF">HELRODRAFT_192214</name>
</gene>
<dbReference type="STRING" id="6412.T1FTP8"/>
<reference evidence="6 8" key="2">
    <citation type="journal article" date="2013" name="Nature">
        <title>Insights into bilaterian evolution from three spiralian genomes.</title>
        <authorList>
            <person name="Simakov O."/>
            <person name="Marletaz F."/>
            <person name="Cho S.J."/>
            <person name="Edsinger-Gonzales E."/>
            <person name="Havlak P."/>
            <person name="Hellsten U."/>
            <person name="Kuo D.H."/>
            <person name="Larsson T."/>
            <person name="Lv J."/>
            <person name="Arendt D."/>
            <person name="Savage R."/>
            <person name="Osoegawa K."/>
            <person name="de Jong P."/>
            <person name="Grimwood J."/>
            <person name="Chapman J.A."/>
            <person name="Shapiro H."/>
            <person name="Aerts A."/>
            <person name="Otillar R.P."/>
            <person name="Terry A.Y."/>
            <person name="Boore J.L."/>
            <person name="Grigoriev I.V."/>
            <person name="Lindberg D.R."/>
            <person name="Seaver E.C."/>
            <person name="Weisblat D.A."/>
            <person name="Putnam N.H."/>
            <person name="Rokhsar D.S."/>
        </authorList>
    </citation>
    <scope>NUCLEOTIDE SEQUENCE</scope>
</reference>
<evidence type="ECO:0000256" key="1">
    <source>
        <dbReference type="ARBA" id="ARBA00004496"/>
    </source>
</evidence>
<dbReference type="PANTHER" id="PTHR15346">
    <property type="entry name" value="DYNACTIN SUBUNIT"/>
    <property type="match status" value="1"/>
</dbReference>
<keyword evidence="3" id="KW-0963">Cytoplasm</keyword>
<dbReference type="EMBL" id="KB096743">
    <property type="protein sequence ID" value="ESO01628.1"/>
    <property type="molecule type" value="Genomic_DNA"/>
</dbReference>
<dbReference type="GO" id="GO:0005737">
    <property type="term" value="C:cytoplasm"/>
    <property type="evidence" value="ECO:0000318"/>
    <property type="project" value="GO_Central"/>
</dbReference>
<accession>T1FTP8</accession>
<feature type="region of interest" description="Disordered" evidence="5">
    <location>
        <begin position="137"/>
        <end position="160"/>
    </location>
</feature>
<dbReference type="AlphaFoldDB" id="T1FTP8"/>
<protein>
    <recommendedName>
        <fullName evidence="9">Dynactin subunit 2</fullName>
    </recommendedName>
</protein>
<dbReference type="Proteomes" id="UP000015101">
    <property type="component" value="Unassembled WGS sequence"/>
</dbReference>
<organism evidence="7 8">
    <name type="scientific">Helobdella robusta</name>
    <name type="common">Californian leech</name>
    <dbReference type="NCBI Taxonomy" id="6412"/>
    <lineage>
        <taxon>Eukaryota</taxon>
        <taxon>Metazoa</taxon>
        <taxon>Spiralia</taxon>
        <taxon>Lophotrochozoa</taxon>
        <taxon>Annelida</taxon>
        <taxon>Clitellata</taxon>
        <taxon>Hirudinea</taxon>
        <taxon>Rhynchobdellida</taxon>
        <taxon>Glossiphoniidae</taxon>
        <taxon>Helobdella</taxon>
    </lineage>
</organism>
<dbReference type="GO" id="GO:0030286">
    <property type="term" value="C:dynein complex"/>
    <property type="evidence" value="ECO:0007669"/>
    <property type="project" value="UniProtKB-KW"/>
</dbReference>
<dbReference type="RefSeq" id="XP_009020282.1">
    <property type="nucleotide sequence ID" value="XM_009022034.1"/>
</dbReference>
<dbReference type="KEGG" id="hro:HELRODRAFT_192214"/>
<dbReference type="OMA" id="LMQKWDV"/>
<evidence type="ECO:0000256" key="3">
    <source>
        <dbReference type="ARBA" id="ARBA00022490"/>
    </source>
</evidence>
<evidence type="ECO:0000313" key="7">
    <source>
        <dbReference type="EnsemblMetazoa" id="HelroP192214"/>
    </source>
</evidence>
<proteinExistence type="inferred from homology"/>
<dbReference type="HOGENOM" id="CLU_049964_1_0_1"/>
<comment type="subcellular location">
    <subcellularLocation>
        <location evidence="1">Cytoplasm</location>
    </subcellularLocation>
</comment>
<dbReference type="InParanoid" id="T1FTP8"/>
<dbReference type="GO" id="GO:0005813">
    <property type="term" value="C:centrosome"/>
    <property type="evidence" value="ECO:0000318"/>
    <property type="project" value="GO_Central"/>
</dbReference>
<reference evidence="8" key="1">
    <citation type="submission" date="2012-12" db="EMBL/GenBank/DDBJ databases">
        <authorList>
            <person name="Hellsten U."/>
            <person name="Grimwood J."/>
            <person name="Chapman J.A."/>
            <person name="Shapiro H."/>
            <person name="Aerts A."/>
            <person name="Otillar R.P."/>
            <person name="Terry A.Y."/>
            <person name="Boore J.L."/>
            <person name="Simakov O."/>
            <person name="Marletaz F."/>
            <person name="Cho S.-J."/>
            <person name="Edsinger-Gonzales E."/>
            <person name="Havlak P."/>
            <person name="Kuo D.-H."/>
            <person name="Larsson T."/>
            <person name="Lv J."/>
            <person name="Arendt D."/>
            <person name="Savage R."/>
            <person name="Osoegawa K."/>
            <person name="de Jong P."/>
            <person name="Lindberg D.R."/>
            <person name="Seaver E.C."/>
            <person name="Weisblat D.A."/>
            <person name="Putnam N.H."/>
            <person name="Grigoriev I.V."/>
            <person name="Rokhsar D.S."/>
        </authorList>
    </citation>
    <scope>NUCLEOTIDE SEQUENCE</scope>
</reference>
<keyword evidence="4" id="KW-0243">Dynein</keyword>
<dbReference type="FunCoup" id="T1FTP8">
    <property type="interactions" value="1253"/>
</dbReference>
<dbReference type="eggNOG" id="KOG3958">
    <property type="taxonomic scope" value="Eukaryota"/>
</dbReference>
<comment type="similarity">
    <text evidence="2">Belongs to the dynactin subunit 2 family.</text>
</comment>
<feature type="compositionally biased region" description="Polar residues" evidence="5">
    <location>
        <begin position="20"/>
        <end position="29"/>
    </location>
</feature>
<sequence length="357" mass="40555">MAKPGRSGIDVYETNPLPESDQQIANDGTVNPFGQLPEYELSKDTKNEKNETLNEKLQKLWIEVNSLQEDLSKNKEAEKLDEQTFEMLSGKDLFKQLDVLKKVIDQQKLEAFKVNLTDPQGSTQKKLLNEIDKFTSVKGPRASSSSPSSTSSSASSKQLSYHMVVNPSDQKMENMKRLALLEERISRLNKVVGSVPCIPPPLMYEAANNCILDIISNLVSKSKSLECQNWMDVESKAGAVLRRLDQIEEKKDIMEQKAKMDKISELYNIMLKWNQLSIVLPSVVDRLTTLKQLHQQALEFQQVLGHLEVTQQQINVQLKGHSELLKTVQEEFRKNSIAIKTNCENLEKKLKALEDKK</sequence>
<dbReference type="GO" id="GO:0007052">
    <property type="term" value="P:mitotic spindle organization"/>
    <property type="evidence" value="ECO:0000318"/>
    <property type="project" value="GO_Central"/>
</dbReference>
<dbReference type="CTD" id="20212195"/>
<reference evidence="7" key="3">
    <citation type="submission" date="2015-06" db="UniProtKB">
        <authorList>
            <consortium name="EnsemblMetazoa"/>
        </authorList>
    </citation>
    <scope>IDENTIFICATION</scope>
</reference>
<evidence type="ECO:0000256" key="2">
    <source>
        <dbReference type="ARBA" id="ARBA00006176"/>
    </source>
</evidence>
<dbReference type="InterPro" id="IPR028133">
    <property type="entry name" value="Dynamitin"/>
</dbReference>